<dbReference type="EMBL" id="JH711579">
    <property type="protein sequence ID" value="EIW80234.1"/>
    <property type="molecule type" value="Genomic_DNA"/>
</dbReference>
<protein>
    <recommendedName>
        <fullName evidence="1">Protein kinase domain-containing protein</fullName>
    </recommendedName>
</protein>
<dbReference type="AlphaFoldDB" id="A0A5M3MN87"/>
<evidence type="ECO:0000313" key="2">
    <source>
        <dbReference type="EMBL" id="EIW80234.1"/>
    </source>
</evidence>
<dbReference type="KEGG" id="cput:CONPUDRAFT_165818"/>
<evidence type="ECO:0000259" key="1">
    <source>
        <dbReference type="PROSITE" id="PS50011"/>
    </source>
</evidence>
<dbReference type="GeneID" id="19205402"/>
<dbReference type="GO" id="GO:0004672">
    <property type="term" value="F:protein kinase activity"/>
    <property type="evidence" value="ECO:0007669"/>
    <property type="project" value="InterPro"/>
</dbReference>
<dbReference type="GO" id="GO:0005524">
    <property type="term" value="F:ATP binding"/>
    <property type="evidence" value="ECO:0007669"/>
    <property type="project" value="InterPro"/>
</dbReference>
<name>A0A5M3MN87_CONPW</name>
<dbReference type="SUPFAM" id="SSF56112">
    <property type="entry name" value="Protein kinase-like (PK-like)"/>
    <property type="match status" value="1"/>
</dbReference>
<accession>A0A5M3MN87</accession>
<feature type="domain" description="Protein kinase" evidence="1">
    <location>
        <begin position="1"/>
        <end position="166"/>
    </location>
</feature>
<sequence>MSEVYVTGRKLVLSLQIVHDKSLVHGYIKPSNILLRTRPPSTLTQQHGSGHLDLDFVLVDFGHAAPYVLDDGDYLDQNRSPYGAAGSSEFMDFNIYMGIGNIPRDDMISLAYSLTPIIHGELSRSNQCTYLDMIILSSNRSSIRRSWVPLSPKAASGLPSMLPRSI</sequence>
<dbReference type="InterPro" id="IPR000719">
    <property type="entry name" value="Prot_kinase_dom"/>
</dbReference>
<comment type="caution">
    <text evidence="2">The sequence shown here is derived from an EMBL/GenBank/DDBJ whole genome shotgun (WGS) entry which is preliminary data.</text>
</comment>
<dbReference type="OrthoDB" id="626167at2759"/>
<dbReference type="PROSITE" id="PS50011">
    <property type="entry name" value="PROTEIN_KINASE_DOM"/>
    <property type="match status" value="1"/>
</dbReference>
<proteinExistence type="predicted"/>
<organism evidence="2 3">
    <name type="scientific">Coniophora puteana (strain RWD-64-598)</name>
    <name type="common">Brown rot fungus</name>
    <dbReference type="NCBI Taxonomy" id="741705"/>
    <lineage>
        <taxon>Eukaryota</taxon>
        <taxon>Fungi</taxon>
        <taxon>Dikarya</taxon>
        <taxon>Basidiomycota</taxon>
        <taxon>Agaricomycotina</taxon>
        <taxon>Agaricomycetes</taxon>
        <taxon>Agaricomycetidae</taxon>
        <taxon>Boletales</taxon>
        <taxon>Coniophorineae</taxon>
        <taxon>Coniophoraceae</taxon>
        <taxon>Coniophora</taxon>
    </lineage>
</organism>
<dbReference type="RefSeq" id="XP_007769232.1">
    <property type="nucleotide sequence ID" value="XM_007771042.1"/>
</dbReference>
<dbReference type="InterPro" id="IPR011009">
    <property type="entry name" value="Kinase-like_dom_sf"/>
</dbReference>
<dbReference type="Proteomes" id="UP000053558">
    <property type="component" value="Unassembled WGS sequence"/>
</dbReference>
<evidence type="ECO:0000313" key="3">
    <source>
        <dbReference type="Proteomes" id="UP000053558"/>
    </source>
</evidence>
<reference evidence="3" key="1">
    <citation type="journal article" date="2012" name="Science">
        <title>The Paleozoic origin of enzymatic lignin decomposition reconstructed from 31 fungal genomes.</title>
        <authorList>
            <person name="Floudas D."/>
            <person name="Binder M."/>
            <person name="Riley R."/>
            <person name="Barry K."/>
            <person name="Blanchette R.A."/>
            <person name="Henrissat B."/>
            <person name="Martinez A.T."/>
            <person name="Otillar R."/>
            <person name="Spatafora J.W."/>
            <person name="Yadav J.S."/>
            <person name="Aerts A."/>
            <person name="Benoit I."/>
            <person name="Boyd A."/>
            <person name="Carlson A."/>
            <person name="Copeland A."/>
            <person name="Coutinho P.M."/>
            <person name="de Vries R.P."/>
            <person name="Ferreira P."/>
            <person name="Findley K."/>
            <person name="Foster B."/>
            <person name="Gaskell J."/>
            <person name="Glotzer D."/>
            <person name="Gorecki P."/>
            <person name="Heitman J."/>
            <person name="Hesse C."/>
            <person name="Hori C."/>
            <person name="Igarashi K."/>
            <person name="Jurgens J.A."/>
            <person name="Kallen N."/>
            <person name="Kersten P."/>
            <person name="Kohler A."/>
            <person name="Kuees U."/>
            <person name="Kumar T.K.A."/>
            <person name="Kuo A."/>
            <person name="LaButti K."/>
            <person name="Larrondo L.F."/>
            <person name="Lindquist E."/>
            <person name="Ling A."/>
            <person name="Lombard V."/>
            <person name="Lucas S."/>
            <person name="Lundell T."/>
            <person name="Martin R."/>
            <person name="McLaughlin D.J."/>
            <person name="Morgenstern I."/>
            <person name="Morin E."/>
            <person name="Murat C."/>
            <person name="Nagy L.G."/>
            <person name="Nolan M."/>
            <person name="Ohm R.A."/>
            <person name="Patyshakuliyeva A."/>
            <person name="Rokas A."/>
            <person name="Ruiz-Duenas F.J."/>
            <person name="Sabat G."/>
            <person name="Salamov A."/>
            <person name="Samejima M."/>
            <person name="Schmutz J."/>
            <person name="Slot J.C."/>
            <person name="St John F."/>
            <person name="Stenlid J."/>
            <person name="Sun H."/>
            <person name="Sun S."/>
            <person name="Syed K."/>
            <person name="Tsang A."/>
            <person name="Wiebenga A."/>
            <person name="Young D."/>
            <person name="Pisabarro A."/>
            <person name="Eastwood D.C."/>
            <person name="Martin F."/>
            <person name="Cullen D."/>
            <person name="Grigoriev I.V."/>
            <person name="Hibbett D.S."/>
        </authorList>
    </citation>
    <scope>NUCLEOTIDE SEQUENCE [LARGE SCALE GENOMIC DNA]</scope>
    <source>
        <strain evidence="3">RWD-64-598 SS2</strain>
    </source>
</reference>
<gene>
    <name evidence="2" type="ORF">CONPUDRAFT_165818</name>
</gene>
<keyword evidence="3" id="KW-1185">Reference proteome</keyword>
<dbReference type="Gene3D" id="1.10.510.10">
    <property type="entry name" value="Transferase(Phosphotransferase) domain 1"/>
    <property type="match status" value="1"/>
</dbReference>